<dbReference type="GO" id="GO:0016020">
    <property type="term" value="C:membrane"/>
    <property type="evidence" value="ECO:0007669"/>
    <property type="project" value="InterPro"/>
</dbReference>
<dbReference type="EMBL" id="JAJEPU010000004">
    <property type="protein sequence ID" value="MCC2163704.1"/>
    <property type="molecule type" value="Genomic_DNA"/>
</dbReference>
<sequence length="472" mass="50048">MTLWTVFTDVSLMAGLLLVGQVLRANVKIFQKLLIPPSLIAGFLALAFGPNGLGVIPFSGSLGTYASVLIVLIFAAMPIGDAPAKEHLSGKAIGGMFFNITGIAVLQYGVGMFLSLYVLNRFFTNLNPSFGLMMATGFYGGHGTAAAVGSTFAGLGWEEAGDLGMTTATIGIVGGILGGIAIINWGTRKGYTHYVTDPKNLPSELRTGLIAPEKQKQGGKITISSICVDPMAFHLAIVLVPSLCGYYLCQFLKTLIPAEIPAFCMALLFGFVMQGILKRTGSSKYIDRSTISRISGTSTDFLIISGVGSVKLALVMHYAVPLIVVCVAGFLVTFLWFMLVGAKSSPYDWFERNMMVWGHATGVAATGVLLQRVVDPDLKSRGIEDSGISDLFNRPILVALQVVPPIIISQFGVYGANLVTWVILGGVALMFVVAYLLNWWRPGNPIAIYHPTSSSSKSATGGIANADGAEGV</sequence>
<dbReference type="GO" id="GO:0015501">
    <property type="term" value="F:glutamate:sodium symporter activity"/>
    <property type="evidence" value="ECO:0007669"/>
    <property type="project" value="InterPro"/>
</dbReference>
<feature type="transmembrane region" description="Helical" evidence="2">
    <location>
        <begin position="92"/>
        <end position="119"/>
    </location>
</feature>
<dbReference type="GO" id="GO:0015813">
    <property type="term" value="P:L-glutamate transmembrane transport"/>
    <property type="evidence" value="ECO:0007669"/>
    <property type="project" value="InterPro"/>
</dbReference>
<evidence type="ECO:0000313" key="3">
    <source>
        <dbReference type="EMBL" id="MCC2163704.1"/>
    </source>
</evidence>
<feature type="region of interest" description="Disordered" evidence="1">
    <location>
        <begin position="453"/>
        <end position="472"/>
    </location>
</feature>
<dbReference type="InterPro" id="IPR004445">
    <property type="entry name" value="GltS"/>
</dbReference>
<evidence type="ECO:0000313" key="4">
    <source>
        <dbReference type="Proteomes" id="UP001198962"/>
    </source>
</evidence>
<evidence type="ECO:0000256" key="1">
    <source>
        <dbReference type="SAM" id="MobiDB-lite"/>
    </source>
</evidence>
<feature type="transmembrane region" description="Helical" evidence="2">
    <location>
        <begin position="395"/>
        <end position="412"/>
    </location>
</feature>
<accession>A0AAE3API7</accession>
<keyword evidence="4" id="KW-1185">Reference proteome</keyword>
<dbReference type="Proteomes" id="UP001198962">
    <property type="component" value="Unassembled WGS sequence"/>
</dbReference>
<feature type="transmembrane region" description="Helical" evidence="2">
    <location>
        <begin position="163"/>
        <end position="183"/>
    </location>
</feature>
<feature type="transmembrane region" description="Helical" evidence="2">
    <location>
        <begin position="34"/>
        <end position="55"/>
    </location>
</feature>
<proteinExistence type="predicted"/>
<comment type="caution">
    <text evidence="3">The sequence shown here is derived from an EMBL/GenBank/DDBJ whole genome shotgun (WGS) entry which is preliminary data.</text>
</comment>
<feature type="transmembrane region" description="Helical" evidence="2">
    <location>
        <begin position="226"/>
        <end position="248"/>
    </location>
</feature>
<dbReference type="PANTHER" id="PTHR36178">
    <property type="entry name" value="SLR0625 PROTEIN"/>
    <property type="match status" value="1"/>
</dbReference>
<keyword evidence="2" id="KW-0472">Membrane</keyword>
<feature type="transmembrane region" description="Helical" evidence="2">
    <location>
        <begin position="354"/>
        <end position="374"/>
    </location>
</feature>
<feature type="transmembrane region" description="Helical" evidence="2">
    <location>
        <begin position="131"/>
        <end position="157"/>
    </location>
</feature>
<protein>
    <submittedName>
        <fullName evidence="3">Sodium:glutamate symporter</fullName>
    </submittedName>
</protein>
<organism evidence="3 4">
    <name type="scientific">Brotaphodocola catenula</name>
    <dbReference type="NCBI Taxonomy" id="2885361"/>
    <lineage>
        <taxon>Bacteria</taxon>
        <taxon>Bacillati</taxon>
        <taxon>Bacillota</taxon>
        <taxon>Clostridia</taxon>
        <taxon>Lachnospirales</taxon>
        <taxon>Lachnospiraceae</taxon>
        <taxon>Brotaphodocola</taxon>
    </lineage>
</organism>
<feature type="transmembrane region" description="Helical" evidence="2">
    <location>
        <begin position="260"/>
        <end position="277"/>
    </location>
</feature>
<feature type="transmembrane region" description="Helical" evidence="2">
    <location>
        <begin position="318"/>
        <end position="342"/>
    </location>
</feature>
<keyword evidence="2" id="KW-1133">Transmembrane helix</keyword>
<keyword evidence="2" id="KW-0812">Transmembrane</keyword>
<dbReference type="Pfam" id="PF03616">
    <property type="entry name" value="Glt_symporter"/>
    <property type="match status" value="1"/>
</dbReference>
<evidence type="ECO:0000256" key="2">
    <source>
        <dbReference type="SAM" id="Phobius"/>
    </source>
</evidence>
<reference evidence="3" key="1">
    <citation type="submission" date="2021-10" db="EMBL/GenBank/DDBJ databases">
        <title>Anaerobic single-cell dispensing facilitates the cultivation of human gut bacteria.</title>
        <authorList>
            <person name="Afrizal A."/>
        </authorList>
    </citation>
    <scope>NUCLEOTIDE SEQUENCE</scope>
    <source>
        <strain evidence="3">CLA-AA-H274</strain>
    </source>
</reference>
<dbReference type="AlphaFoldDB" id="A0AAE3API7"/>
<dbReference type="PANTHER" id="PTHR36178:SF1">
    <property type="entry name" value="SODIUM_GLUTAMATE SYMPORTER"/>
    <property type="match status" value="1"/>
</dbReference>
<dbReference type="RefSeq" id="WP_308450509.1">
    <property type="nucleotide sequence ID" value="NZ_JAJEPU010000004.1"/>
</dbReference>
<gene>
    <name evidence="3" type="ORF">LKD32_02205</name>
</gene>
<feature type="transmembrane region" description="Helical" evidence="2">
    <location>
        <begin position="418"/>
        <end position="437"/>
    </location>
</feature>
<feature type="transmembrane region" description="Helical" evidence="2">
    <location>
        <begin position="62"/>
        <end position="80"/>
    </location>
</feature>
<name>A0AAE3API7_9FIRM</name>